<dbReference type="Pfam" id="PF00072">
    <property type="entry name" value="Response_reg"/>
    <property type="match status" value="1"/>
</dbReference>
<proteinExistence type="predicted"/>
<name>A0ABT0U9E3_9BACT</name>
<dbReference type="PANTHER" id="PTHR44520:SF2">
    <property type="entry name" value="RESPONSE REGULATOR RCP1"/>
    <property type="match status" value="1"/>
</dbReference>
<reference evidence="3 4" key="1">
    <citation type="journal article" date="2022" name="Syst. Appl. Microbiol.">
        <title>Rhodopirellula aestuarii sp. nov., a novel member of the genus Rhodopirellula isolated from brackish sediments collected in the Tagus River estuary, Portugal.</title>
        <authorList>
            <person name="Vitorino I.R."/>
            <person name="Klimek D."/>
            <person name="Calusinska M."/>
            <person name="Lobo-da-Cunha A."/>
            <person name="Vasconcelos V."/>
            <person name="Lage O.M."/>
        </authorList>
    </citation>
    <scope>NUCLEOTIDE SEQUENCE [LARGE SCALE GENOMIC DNA]</scope>
    <source>
        <strain evidence="3 4">ICT_H3.1</strain>
    </source>
</reference>
<dbReference type="PROSITE" id="PS50110">
    <property type="entry name" value="RESPONSE_REGULATORY"/>
    <property type="match status" value="1"/>
</dbReference>
<dbReference type="InterPro" id="IPR052893">
    <property type="entry name" value="TCS_response_regulator"/>
</dbReference>
<dbReference type="SMART" id="SM00448">
    <property type="entry name" value="REC"/>
    <property type="match status" value="1"/>
</dbReference>
<dbReference type="PANTHER" id="PTHR44520">
    <property type="entry name" value="RESPONSE REGULATOR RCP1-RELATED"/>
    <property type="match status" value="1"/>
</dbReference>
<dbReference type="Proteomes" id="UP001202961">
    <property type="component" value="Unassembled WGS sequence"/>
</dbReference>
<dbReference type="InterPro" id="IPR011006">
    <property type="entry name" value="CheY-like_superfamily"/>
</dbReference>
<protein>
    <submittedName>
        <fullName evidence="3">Response regulator</fullName>
    </submittedName>
</protein>
<feature type="domain" description="Response regulatory" evidence="2">
    <location>
        <begin position="8"/>
        <end position="132"/>
    </location>
</feature>
<evidence type="ECO:0000256" key="1">
    <source>
        <dbReference type="PROSITE-ProRule" id="PRU00169"/>
    </source>
</evidence>
<dbReference type="Gene3D" id="3.40.50.2300">
    <property type="match status" value="1"/>
</dbReference>
<sequence>MPLRFKVAFLLVEDSAIDAEVFQRALRRHRIERSLHVCQSAKEALEFLRSQPDRGVNERYIIFLDLNMPGTSGHEFLAEIRADEELSSSIVFVLTTSDHEKDIEMAYKRNVAGYFTKSNIDVLMQAIKPYSDIVFPPLIEATA</sequence>
<dbReference type="RefSeq" id="WP_250931300.1">
    <property type="nucleotide sequence ID" value="NZ_JAMQBK010000062.1"/>
</dbReference>
<accession>A0ABT0U9E3</accession>
<comment type="caution">
    <text evidence="3">The sequence shown here is derived from an EMBL/GenBank/DDBJ whole genome shotgun (WGS) entry which is preliminary data.</text>
</comment>
<evidence type="ECO:0000313" key="3">
    <source>
        <dbReference type="EMBL" id="MCM2373545.1"/>
    </source>
</evidence>
<dbReference type="InterPro" id="IPR001789">
    <property type="entry name" value="Sig_transdc_resp-reg_receiver"/>
</dbReference>
<organism evidence="3 4">
    <name type="scientific">Aporhodopirellula aestuarii</name>
    <dbReference type="NCBI Taxonomy" id="2950107"/>
    <lineage>
        <taxon>Bacteria</taxon>
        <taxon>Pseudomonadati</taxon>
        <taxon>Planctomycetota</taxon>
        <taxon>Planctomycetia</taxon>
        <taxon>Pirellulales</taxon>
        <taxon>Pirellulaceae</taxon>
        <taxon>Aporhodopirellula</taxon>
    </lineage>
</organism>
<feature type="modified residue" description="4-aspartylphosphate" evidence="1">
    <location>
        <position position="65"/>
    </location>
</feature>
<evidence type="ECO:0000259" key="2">
    <source>
        <dbReference type="PROSITE" id="PS50110"/>
    </source>
</evidence>
<keyword evidence="1" id="KW-0597">Phosphoprotein</keyword>
<dbReference type="SUPFAM" id="SSF52172">
    <property type="entry name" value="CheY-like"/>
    <property type="match status" value="1"/>
</dbReference>
<dbReference type="EMBL" id="JAMQBK010000062">
    <property type="protein sequence ID" value="MCM2373545.1"/>
    <property type="molecule type" value="Genomic_DNA"/>
</dbReference>
<gene>
    <name evidence="3" type="ORF">NB063_23280</name>
</gene>
<keyword evidence="4" id="KW-1185">Reference proteome</keyword>
<dbReference type="CDD" id="cd17557">
    <property type="entry name" value="REC_Rcp-like"/>
    <property type="match status" value="1"/>
</dbReference>
<evidence type="ECO:0000313" key="4">
    <source>
        <dbReference type="Proteomes" id="UP001202961"/>
    </source>
</evidence>